<evidence type="ECO:0000256" key="2">
    <source>
        <dbReference type="ARBA" id="ARBA00009539"/>
    </source>
</evidence>
<dbReference type="Pfam" id="PF00186">
    <property type="entry name" value="DHFR_1"/>
    <property type="match status" value="1"/>
</dbReference>
<dbReference type="PANTHER" id="PTHR48069">
    <property type="entry name" value="DIHYDROFOLATE REDUCTASE"/>
    <property type="match status" value="1"/>
</dbReference>
<evidence type="ECO:0000259" key="9">
    <source>
        <dbReference type="PROSITE" id="PS51330"/>
    </source>
</evidence>
<dbReference type="RefSeq" id="WP_183279656.1">
    <property type="nucleotide sequence ID" value="NZ_BLZR01000001.1"/>
</dbReference>
<dbReference type="InterPro" id="IPR012259">
    <property type="entry name" value="DHFR"/>
</dbReference>
<dbReference type="EMBL" id="BLZR01000001">
    <property type="protein sequence ID" value="GFP78358.1"/>
    <property type="molecule type" value="Genomic_DNA"/>
</dbReference>
<dbReference type="GO" id="GO:0046655">
    <property type="term" value="P:folic acid metabolic process"/>
    <property type="evidence" value="ECO:0007669"/>
    <property type="project" value="TreeGrafter"/>
</dbReference>
<comment type="similarity">
    <text evidence="2 8">Belongs to the dihydrofolate reductase family.</text>
</comment>
<comment type="pathway">
    <text evidence="1 8">Cofactor biosynthesis; tetrahydrofolate biosynthesis; 5,6,7,8-tetrahydrofolate from 7,8-dihydrofolate: step 1/1.</text>
</comment>
<evidence type="ECO:0000313" key="10">
    <source>
        <dbReference type="EMBL" id="GFP78358.1"/>
    </source>
</evidence>
<dbReference type="InterPro" id="IPR001796">
    <property type="entry name" value="DHFR_dom"/>
</dbReference>
<dbReference type="PIRSF" id="PIRSF000194">
    <property type="entry name" value="DHFR"/>
    <property type="match status" value="1"/>
</dbReference>
<keyword evidence="4 8" id="KW-0554">One-carbon metabolism</keyword>
<evidence type="ECO:0000313" key="11">
    <source>
        <dbReference type="Proteomes" id="UP000580568"/>
    </source>
</evidence>
<evidence type="ECO:0000256" key="6">
    <source>
        <dbReference type="ARBA" id="ARBA00023002"/>
    </source>
</evidence>
<dbReference type="Gene3D" id="3.40.430.10">
    <property type="entry name" value="Dihydrofolate Reductase, subunit A"/>
    <property type="match status" value="1"/>
</dbReference>
<proteinExistence type="inferred from homology"/>
<evidence type="ECO:0000256" key="1">
    <source>
        <dbReference type="ARBA" id="ARBA00004903"/>
    </source>
</evidence>
<dbReference type="CDD" id="cd00209">
    <property type="entry name" value="DHFR"/>
    <property type="match status" value="1"/>
</dbReference>
<dbReference type="GO" id="GO:0046654">
    <property type="term" value="P:tetrahydrofolate biosynthetic process"/>
    <property type="evidence" value="ECO:0007669"/>
    <property type="project" value="UniProtKB-UniPathway"/>
</dbReference>
<feature type="domain" description="DHFR" evidence="9">
    <location>
        <begin position="1"/>
        <end position="162"/>
    </location>
</feature>
<dbReference type="PRINTS" id="PR00070">
    <property type="entry name" value="DHFR"/>
</dbReference>
<dbReference type="Proteomes" id="UP000580568">
    <property type="component" value="Unassembled WGS sequence"/>
</dbReference>
<dbReference type="PROSITE" id="PS51330">
    <property type="entry name" value="DHFR_2"/>
    <property type="match status" value="1"/>
</dbReference>
<dbReference type="GO" id="GO:0046452">
    <property type="term" value="P:dihydrofolate metabolic process"/>
    <property type="evidence" value="ECO:0007669"/>
    <property type="project" value="TreeGrafter"/>
</dbReference>
<evidence type="ECO:0000256" key="5">
    <source>
        <dbReference type="ARBA" id="ARBA00022857"/>
    </source>
</evidence>
<dbReference type="EC" id="1.5.1.3" evidence="3 8"/>
<dbReference type="GO" id="GO:0070401">
    <property type="term" value="F:NADP+ binding"/>
    <property type="evidence" value="ECO:0007669"/>
    <property type="project" value="UniProtKB-ARBA"/>
</dbReference>
<sequence length="165" mass="19045">MLSIIAAISENGVIGNNNDLIWHLPADLKRFKKITSGHTVILGRKTFQSLPGVLPNRYHVIITKDKNFFIEDENVEVVNSLDEIITRFSNIEDEVFIIGGGEIYSQLLPYTSKLYITRVKKHFDGDTTFPKIDYSDWDIIEQEIGVEDERNTIPYEFISLIRKIR</sequence>
<keyword evidence="11" id="KW-1185">Reference proteome</keyword>
<dbReference type="InterPro" id="IPR024072">
    <property type="entry name" value="DHFR-like_dom_sf"/>
</dbReference>
<keyword evidence="6 8" id="KW-0560">Oxidoreductase</keyword>
<gene>
    <name evidence="10" type="ORF">bsdtw1_04580</name>
</gene>
<dbReference type="GO" id="GO:0005829">
    <property type="term" value="C:cytosol"/>
    <property type="evidence" value="ECO:0007669"/>
    <property type="project" value="TreeGrafter"/>
</dbReference>
<organism evidence="10 11">
    <name type="scientific">Clostridium fungisolvens</name>
    <dbReference type="NCBI Taxonomy" id="1604897"/>
    <lineage>
        <taxon>Bacteria</taxon>
        <taxon>Bacillati</taxon>
        <taxon>Bacillota</taxon>
        <taxon>Clostridia</taxon>
        <taxon>Eubacteriales</taxon>
        <taxon>Clostridiaceae</taxon>
        <taxon>Clostridium</taxon>
    </lineage>
</organism>
<comment type="function">
    <text evidence="7 8">Key enzyme in folate metabolism. Catalyzes an essential reaction for de novo glycine and purine synthesis, and for DNA precursor synthesis.</text>
</comment>
<dbReference type="UniPathway" id="UPA00077">
    <property type="reaction ID" value="UER00158"/>
</dbReference>
<protein>
    <recommendedName>
        <fullName evidence="3 8">Dihydrofolate reductase</fullName>
        <ecNumber evidence="3 8">1.5.1.3</ecNumber>
    </recommendedName>
</protein>
<dbReference type="SUPFAM" id="SSF53597">
    <property type="entry name" value="Dihydrofolate reductase-like"/>
    <property type="match status" value="1"/>
</dbReference>
<evidence type="ECO:0000256" key="7">
    <source>
        <dbReference type="ARBA" id="ARBA00025067"/>
    </source>
</evidence>
<name>A0A6V8SSY0_9CLOT</name>
<dbReference type="AlphaFoldDB" id="A0A6V8SSY0"/>
<evidence type="ECO:0000256" key="3">
    <source>
        <dbReference type="ARBA" id="ARBA00012856"/>
    </source>
</evidence>
<comment type="catalytic activity">
    <reaction evidence="8">
        <text>(6S)-5,6,7,8-tetrahydrofolate + NADP(+) = 7,8-dihydrofolate + NADPH + H(+)</text>
        <dbReference type="Rhea" id="RHEA:15009"/>
        <dbReference type="ChEBI" id="CHEBI:15378"/>
        <dbReference type="ChEBI" id="CHEBI:57451"/>
        <dbReference type="ChEBI" id="CHEBI:57453"/>
        <dbReference type="ChEBI" id="CHEBI:57783"/>
        <dbReference type="ChEBI" id="CHEBI:58349"/>
        <dbReference type="EC" id="1.5.1.3"/>
    </reaction>
</comment>
<accession>A0A6V8SSY0</accession>
<dbReference type="GO" id="GO:0006730">
    <property type="term" value="P:one-carbon metabolic process"/>
    <property type="evidence" value="ECO:0007669"/>
    <property type="project" value="UniProtKB-KW"/>
</dbReference>
<dbReference type="PANTHER" id="PTHR48069:SF3">
    <property type="entry name" value="DIHYDROFOLATE REDUCTASE"/>
    <property type="match status" value="1"/>
</dbReference>
<evidence type="ECO:0000256" key="8">
    <source>
        <dbReference type="PIRNR" id="PIRNR000194"/>
    </source>
</evidence>
<reference evidence="10 11" key="1">
    <citation type="submission" date="2020-07" db="EMBL/GenBank/DDBJ databases">
        <title>A new beta-1,3-glucan-decomposing anaerobic bacterium isolated from anoxic soil subjected to biological soil disinfestation.</title>
        <authorList>
            <person name="Ueki A."/>
            <person name="Tonouchi A."/>
        </authorList>
    </citation>
    <scope>NUCLEOTIDE SEQUENCE [LARGE SCALE GENOMIC DNA]</scope>
    <source>
        <strain evidence="10 11">TW1</strain>
    </source>
</reference>
<dbReference type="FunFam" id="3.40.430.10:FF:000001">
    <property type="entry name" value="Dihydrofolate reductase"/>
    <property type="match status" value="1"/>
</dbReference>
<evidence type="ECO:0000256" key="4">
    <source>
        <dbReference type="ARBA" id="ARBA00022563"/>
    </source>
</evidence>
<dbReference type="GO" id="GO:0004146">
    <property type="term" value="F:dihydrofolate reductase activity"/>
    <property type="evidence" value="ECO:0007669"/>
    <property type="project" value="UniProtKB-EC"/>
</dbReference>
<comment type="caution">
    <text evidence="10">The sequence shown here is derived from an EMBL/GenBank/DDBJ whole genome shotgun (WGS) entry which is preliminary data.</text>
</comment>
<keyword evidence="5 8" id="KW-0521">NADP</keyword>